<gene>
    <name evidence="13" type="ORF">SAMN04488028_103280</name>
</gene>
<feature type="domain" description="TonB-dependent receptor plug" evidence="12">
    <location>
        <begin position="121"/>
        <end position="226"/>
    </location>
</feature>
<dbReference type="NCBIfam" id="TIGR04056">
    <property type="entry name" value="OMP_RagA_SusC"/>
    <property type="match status" value="1"/>
</dbReference>
<sequence length="1004" mass="108869">MKEDLLKRFKLVIAILVIAAASSAAQAQSNKVQGVVTSFNDESGIPGAAVLIEGTSIGTVTDFDGAFTIEASPDAVLVISFVGYKTVKVPVNNQSQIDVQLEEDYTSLEEVVVVGYGTVKKSDLSGSVSSVKSADIAAFPALSATQTLQGRAAGVQINSNNGGQPGASFNVKIRGGTSINASSDPITVVDGFVGAEMPPPEDIASIEVLKDASATAIYGSRGANGVIMVTTKKGSKGKIKIDFNSSYSTQSPTKQLDLLNAAEFTDYMNEFAPYTNLGSDTNWQDEIYQTGIISNNQLSVSGGAENVTYYLSGTYFDQQGVVVGSEYKRYSLNGNVNVEATKFLKLGMSMYGRRGTNVGVRTQEGSGGAGQAGVTSTAFRFNPDLGIYDANGMYTRSTIGDQLDNPVAMATQYDRERVTDRFQSNVYADLKFTDWLSFKTTLGIGSTNWRDGEYWPTTLIRGQGADGLGGIESRKQSSVISENYFTVDKEYGPHRLTWVTGYSFQKNTSEAWKASSQGFITDAGRFWSLDQGAVPNTPTSSLTESTIKSFYSRANYSLQNKYVLTFTGRYDGASNFAANNKWAFFPSGAVAWDIKGESFMDDLNFLTQLKLRGSYGLTGNQAIGPYQSLASLEPTYSIVPGGNALAVGTLANPDLTWETTSQVDVGLDIGLFEGRVNVVMDYYEKITSDLLFQRQLPSYVGVGTQLQNIGKVSNKGFEFMLSTKNLVGEFTWNSDFIISANRNEVLELPDSVEFYGQEPGHFLLDGSSQLLLEGQPVGVFYGYDYQGIYQTGDAFIPGSGFEQEAGGESYADISGPDGEPDGLLSGEDRKIIGNPHPDFVWSFNNSFGYKNFDLNIFIQGVHGNDMLSFTNMELETMSGKSNVLSSALDRWTPTDPNTDVPKASSTRAFRVSDKYVYDASYVRLKNVTLGYTFPKTILDKTFIRSLRLYVSGQNLLTMTDYPGLDPEVGYQNSGSGADGNRNIGLDYASYPNVRAYTFGINLGL</sequence>
<dbReference type="Proteomes" id="UP000184474">
    <property type="component" value="Unassembled WGS sequence"/>
</dbReference>
<evidence type="ECO:0000256" key="1">
    <source>
        <dbReference type="ARBA" id="ARBA00004571"/>
    </source>
</evidence>
<evidence type="ECO:0000256" key="9">
    <source>
        <dbReference type="RuleBase" id="RU003357"/>
    </source>
</evidence>
<comment type="subcellular location">
    <subcellularLocation>
        <location evidence="1 8">Cell outer membrane</location>
        <topology evidence="1 8">Multi-pass membrane protein</topology>
    </subcellularLocation>
</comment>
<keyword evidence="10" id="KW-0732">Signal</keyword>
<dbReference type="SUPFAM" id="SSF56935">
    <property type="entry name" value="Porins"/>
    <property type="match status" value="1"/>
</dbReference>
<evidence type="ECO:0000256" key="10">
    <source>
        <dbReference type="SAM" id="SignalP"/>
    </source>
</evidence>
<evidence type="ECO:0000256" key="8">
    <source>
        <dbReference type="PROSITE-ProRule" id="PRU01360"/>
    </source>
</evidence>
<evidence type="ECO:0000256" key="4">
    <source>
        <dbReference type="ARBA" id="ARBA00022692"/>
    </source>
</evidence>
<evidence type="ECO:0000256" key="3">
    <source>
        <dbReference type="ARBA" id="ARBA00022452"/>
    </source>
</evidence>
<dbReference type="GO" id="GO:0009279">
    <property type="term" value="C:cell outer membrane"/>
    <property type="evidence" value="ECO:0007669"/>
    <property type="project" value="UniProtKB-SubCell"/>
</dbReference>
<evidence type="ECO:0000313" key="13">
    <source>
        <dbReference type="EMBL" id="SHK18214.1"/>
    </source>
</evidence>
<dbReference type="RefSeq" id="WP_073122335.1">
    <property type="nucleotide sequence ID" value="NZ_FRAA01000003.1"/>
</dbReference>
<evidence type="ECO:0000259" key="11">
    <source>
        <dbReference type="Pfam" id="PF00593"/>
    </source>
</evidence>
<feature type="domain" description="TonB-dependent receptor-like beta-barrel" evidence="11">
    <location>
        <begin position="376"/>
        <end position="955"/>
    </location>
</feature>
<keyword evidence="14" id="KW-1185">Reference proteome</keyword>
<keyword evidence="5 9" id="KW-0798">TonB box</keyword>
<evidence type="ECO:0000259" key="12">
    <source>
        <dbReference type="Pfam" id="PF07715"/>
    </source>
</evidence>
<dbReference type="Pfam" id="PF13715">
    <property type="entry name" value="CarbopepD_reg_2"/>
    <property type="match status" value="1"/>
</dbReference>
<proteinExistence type="inferred from homology"/>
<dbReference type="InterPro" id="IPR037066">
    <property type="entry name" value="Plug_dom_sf"/>
</dbReference>
<evidence type="ECO:0000313" key="14">
    <source>
        <dbReference type="Proteomes" id="UP000184474"/>
    </source>
</evidence>
<dbReference type="Pfam" id="PF07715">
    <property type="entry name" value="Plug"/>
    <property type="match status" value="1"/>
</dbReference>
<dbReference type="InterPro" id="IPR023997">
    <property type="entry name" value="TonB-dep_OMP_SusC/RagA_CS"/>
</dbReference>
<keyword evidence="2 8" id="KW-0813">Transport</keyword>
<evidence type="ECO:0000256" key="7">
    <source>
        <dbReference type="ARBA" id="ARBA00023237"/>
    </source>
</evidence>
<dbReference type="Pfam" id="PF00593">
    <property type="entry name" value="TonB_dep_Rec_b-barrel"/>
    <property type="match status" value="1"/>
</dbReference>
<dbReference type="InterPro" id="IPR023996">
    <property type="entry name" value="TonB-dep_OMP_SusC/RagA"/>
</dbReference>
<dbReference type="Gene3D" id="2.40.170.20">
    <property type="entry name" value="TonB-dependent receptor, beta-barrel domain"/>
    <property type="match status" value="1"/>
</dbReference>
<evidence type="ECO:0000256" key="6">
    <source>
        <dbReference type="ARBA" id="ARBA00023136"/>
    </source>
</evidence>
<feature type="signal peptide" evidence="10">
    <location>
        <begin position="1"/>
        <end position="27"/>
    </location>
</feature>
<dbReference type="InterPro" id="IPR008969">
    <property type="entry name" value="CarboxyPept-like_regulatory"/>
</dbReference>
<keyword evidence="6 8" id="KW-0472">Membrane</keyword>
<accession>A0A1M6QD31</accession>
<feature type="chain" id="PRO_5012884067" evidence="10">
    <location>
        <begin position="28"/>
        <end position="1004"/>
    </location>
</feature>
<keyword evidence="4 8" id="KW-0812">Transmembrane</keyword>
<organism evidence="13 14">
    <name type="scientific">Reichenbachiella agariperforans</name>
    <dbReference type="NCBI Taxonomy" id="156994"/>
    <lineage>
        <taxon>Bacteria</taxon>
        <taxon>Pseudomonadati</taxon>
        <taxon>Bacteroidota</taxon>
        <taxon>Cytophagia</taxon>
        <taxon>Cytophagales</taxon>
        <taxon>Reichenbachiellaceae</taxon>
        <taxon>Reichenbachiella</taxon>
    </lineage>
</organism>
<dbReference type="InterPro" id="IPR012910">
    <property type="entry name" value="Plug_dom"/>
</dbReference>
<dbReference type="InterPro" id="IPR000531">
    <property type="entry name" value="Beta-barrel_TonB"/>
</dbReference>
<dbReference type="PROSITE" id="PS52016">
    <property type="entry name" value="TONB_DEPENDENT_REC_3"/>
    <property type="match status" value="1"/>
</dbReference>
<name>A0A1M6QD31_REIAG</name>
<dbReference type="InterPro" id="IPR039426">
    <property type="entry name" value="TonB-dep_rcpt-like"/>
</dbReference>
<dbReference type="EMBL" id="FRAA01000003">
    <property type="protein sequence ID" value="SHK18214.1"/>
    <property type="molecule type" value="Genomic_DNA"/>
</dbReference>
<dbReference type="Gene3D" id="2.170.130.10">
    <property type="entry name" value="TonB-dependent receptor, plug domain"/>
    <property type="match status" value="1"/>
</dbReference>
<evidence type="ECO:0000256" key="5">
    <source>
        <dbReference type="ARBA" id="ARBA00023077"/>
    </source>
</evidence>
<dbReference type="InterPro" id="IPR036942">
    <property type="entry name" value="Beta-barrel_TonB_sf"/>
</dbReference>
<dbReference type="AlphaFoldDB" id="A0A1M6QD31"/>
<dbReference type="STRING" id="156994.SAMN04488028_103280"/>
<keyword evidence="7 8" id="KW-0998">Cell outer membrane</keyword>
<reference evidence="14" key="1">
    <citation type="submission" date="2016-11" db="EMBL/GenBank/DDBJ databases">
        <authorList>
            <person name="Varghese N."/>
            <person name="Submissions S."/>
        </authorList>
    </citation>
    <scope>NUCLEOTIDE SEQUENCE [LARGE SCALE GENOMIC DNA]</scope>
    <source>
        <strain evidence="14">DSM 26134</strain>
    </source>
</reference>
<dbReference type="Gene3D" id="2.60.40.1120">
    <property type="entry name" value="Carboxypeptidase-like, regulatory domain"/>
    <property type="match status" value="1"/>
</dbReference>
<comment type="similarity">
    <text evidence="8 9">Belongs to the TonB-dependent receptor family.</text>
</comment>
<protein>
    <submittedName>
        <fullName evidence="13">TonB-linked outer membrane protein, SusC/RagA family</fullName>
    </submittedName>
</protein>
<dbReference type="SUPFAM" id="SSF49464">
    <property type="entry name" value="Carboxypeptidase regulatory domain-like"/>
    <property type="match status" value="1"/>
</dbReference>
<dbReference type="NCBIfam" id="TIGR04057">
    <property type="entry name" value="SusC_RagA_signa"/>
    <property type="match status" value="1"/>
</dbReference>
<keyword evidence="3 8" id="KW-1134">Transmembrane beta strand</keyword>
<evidence type="ECO:0000256" key="2">
    <source>
        <dbReference type="ARBA" id="ARBA00022448"/>
    </source>
</evidence>